<keyword evidence="5 7" id="KW-0472">Membrane</keyword>
<evidence type="ECO:0000256" key="1">
    <source>
        <dbReference type="ARBA" id="ARBA00004651"/>
    </source>
</evidence>
<keyword evidence="8" id="KW-0732">Signal</keyword>
<comment type="similarity">
    <text evidence="6">Belongs to the G-protein coupled receptor 1 family.</text>
</comment>
<proteinExistence type="inferred from homology"/>
<dbReference type="GO" id="GO:0005886">
    <property type="term" value="C:plasma membrane"/>
    <property type="evidence" value="ECO:0007669"/>
    <property type="project" value="UniProtKB-SubCell"/>
</dbReference>
<evidence type="ECO:0000256" key="4">
    <source>
        <dbReference type="ARBA" id="ARBA00022989"/>
    </source>
</evidence>
<feature type="transmembrane region" description="Helical" evidence="7">
    <location>
        <begin position="103"/>
        <end position="123"/>
    </location>
</feature>
<keyword evidence="6" id="KW-0297">G-protein coupled receptor</keyword>
<accession>A0AAU9XYU5</accession>
<dbReference type="PRINTS" id="PR00237">
    <property type="entry name" value="GPCRRHODOPSN"/>
</dbReference>
<keyword evidence="6" id="KW-0807">Transducer</keyword>
<dbReference type="Pfam" id="PF00001">
    <property type="entry name" value="7tm_1"/>
    <property type="match status" value="1"/>
</dbReference>
<reference evidence="10 11" key="1">
    <citation type="submission" date="2022-05" db="EMBL/GenBank/DDBJ databases">
        <authorList>
            <consortium name="Genoscope - CEA"/>
            <person name="William W."/>
        </authorList>
    </citation>
    <scope>NUCLEOTIDE SEQUENCE [LARGE SCALE GENOMIC DNA]</scope>
</reference>
<gene>
    <name evidence="10" type="ORF">PMEA_00033847</name>
</gene>
<evidence type="ECO:0000259" key="9">
    <source>
        <dbReference type="PROSITE" id="PS50262"/>
    </source>
</evidence>
<feature type="chain" id="PRO_5044009763" description="G-protein coupled receptors family 1 profile domain-containing protein" evidence="8">
    <location>
        <begin position="18"/>
        <end position="261"/>
    </location>
</feature>
<dbReference type="InterPro" id="IPR000276">
    <property type="entry name" value="GPCR_Rhodpsn"/>
</dbReference>
<dbReference type="GO" id="GO:0004930">
    <property type="term" value="F:G protein-coupled receptor activity"/>
    <property type="evidence" value="ECO:0007669"/>
    <property type="project" value="UniProtKB-KW"/>
</dbReference>
<evidence type="ECO:0000313" key="11">
    <source>
        <dbReference type="Proteomes" id="UP001159428"/>
    </source>
</evidence>
<feature type="transmembrane region" description="Helical" evidence="7">
    <location>
        <begin position="129"/>
        <end position="150"/>
    </location>
</feature>
<feature type="transmembrane region" description="Helical" evidence="7">
    <location>
        <begin position="61"/>
        <end position="82"/>
    </location>
</feature>
<organism evidence="10 11">
    <name type="scientific">Pocillopora meandrina</name>
    <dbReference type="NCBI Taxonomy" id="46732"/>
    <lineage>
        <taxon>Eukaryota</taxon>
        <taxon>Metazoa</taxon>
        <taxon>Cnidaria</taxon>
        <taxon>Anthozoa</taxon>
        <taxon>Hexacorallia</taxon>
        <taxon>Scleractinia</taxon>
        <taxon>Astrocoeniina</taxon>
        <taxon>Pocilloporidae</taxon>
        <taxon>Pocillopora</taxon>
    </lineage>
</organism>
<feature type="transmembrane region" description="Helical" evidence="7">
    <location>
        <begin position="190"/>
        <end position="209"/>
    </location>
</feature>
<dbReference type="Proteomes" id="UP001159428">
    <property type="component" value="Unassembled WGS sequence"/>
</dbReference>
<comment type="subcellular location">
    <subcellularLocation>
        <location evidence="1">Cell membrane</location>
        <topology evidence="1">Multi-pass membrane protein</topology>
    </subcellularLocation>
</comment>
<dbReference type="PROSITE" id="PS50262">
    <property type="entry name" value="G_PROTEIN_RECEP_F1_2"/>
    <property type="match status" value="1"/>
</dbReference>
<keyword evidence="3 6" id="KW-0812">Transmembrane</keyword>
<feature type="domain" description="G-protein coupled receptors family 1 profile" evidence="9">
    <location>
        <begin position="7"/>
        <end position="240"/>
    </location>
</feature>
<evidence type="ECO:0000256" key="6">
    <source>
        <dbReference type="RuleBase" id="RU000688"/>
    </source>
</evidence>
<dbReference type="AlphaFoldDB" id="A0AAU9XYU5"/>
<dbReference type="PROSITE" id="PS00237">
    <property type="entry name" value="G_PROTEIN_RECEP_F1_1"/>
    <property type="match status" value="1"/>
</dbReference>
<keyword evidence="6" id="KW-0675">Receptor</keyword>
<name>A0AAU9XYU5_9CNID</name>
<evidence type="ECO:0000256" key="3">
    <source>
        <dbReference type="ARBA" id="ARBA00022692"/>
    </source>
</evidence>
<comment type="caution">
    <text evidence="10">The sequence shown here is derived from an EMBL/GenBank/DDBJ whole genome shotgun (WGS) entry which is preliminary data.</text>
</comment>
<protein>
    <recommendedName>
        <fullName evidence="9">G-protein coupled receptors family 1 profile domain-containing protein</fullName>
    </recommendedName>
</protein>
<sequence length="261" mass="29901">MLLSIAGNLLVIFSVFRTPSLRSPSTTLPCGLAASDVIVGLIAQPLFIIQELIPNDTQFHMVFFFSCNGCGVSLLTMTLISLDRYAALHYHMRYATMVTSKRVICTLATMWFVIYVAFGIYFWKREVYFLVAACFIISCLFLSTFSYVRIYQIVKRHQRQIQVQNQVFQGPNIGSNLNIIRLKRSTINTFIFYVFLILCYSPIFPLIIVDVLLRNQVWSGSLMYATTVIFMNSAINPILYCCVLKDLRRAVLRAARKVFCK</sequence>
<dbReference type="SMART" id="SM01381">
    <property type="entry name" value="7TM_GPCR_Srsx"/>
    <property type="match status" value="1"/>
</dbReference>
<dbReference type="InterPro" id="IPR017452">
    <property type="entry name" value="GPCR_Rhodpsn_7TM"/>
</dbReference>
<dbReference type="Gene3D" id="1.20.1070.10">
    <property type="entry name" value="Rhodopsin 7-helix transmembrane proteins"/>
    <property type="match status" value="1"/>
</dbReference>
<evidence type="ECO:0000313" key="10">
    <source>
        <dbReference type="EMBL" id="CAH3161471.1"/>
    </source>
</evidence>
<evidence type="ECO:0000256" key="8">
    <source>
        <dbReference type="SAM" id="SignalP"/>
    </source>
</evidence>
<evidence type="ECO:0000256" key="5">
    <source>
        <dbReference type="ARBA" id="ARBA00023136"/>
    </source>
</evidence>
<dbReference type="EMBL" id="CALNXJ010000080">
    <property type="protein sequence ID" value="CAH3161471.1"/>
    <property type="molecule type" value="Genomic_DNA"/>
</dbReference>
<dbReference type="CDD" id="cd00637">
    <property type="entry name" value="7tm_classA_rhodopsin-like"/>
    <property type="match status" value="1"/>
</dbReference>
<evidence type="ECO:0000256" key="2">
    <source>
        <dbReference type="ARBA" id="ARBA00022475"/>
    </source>
</evidence>
<feature type="transmembrane region" description="Helical" evidence="7">
    <location>
        <begin position="221"/>
        <end position="243"/>
    </location>
</feature>
<feature type="signal peptide" evidence="8">
    <location>
        <begin position="1"/>
        <end position="17"/>
    </location>
</feature>
<dbReference type="SUPFAM" id="SSF81321">
    <property type="entry name" value="Family A G protein-coupled receptor-like"/>
    <property type="match status" value="1"/>
</dbReference>
<dbReference type="PANTHER" id="PTHR22750">
    <property type="entry name" value="G-PROTEIN COUPLED RECEPTOR"/>
    <property type="match status" value="1"/>
</dbReference>
<evidence type="ECO:0000256" key="7">
    <source>
        <dbReference type="SAM" id="Phobius"/>
    </source>
</evidence>
<keyword evidence="11" id="KW-1185">Reference proteome</keyword>
<keyword evidence="4 7" id="KW-1133">Transmembrane helix</keyword>
<keyword evidence="2" id="KW-1003">Cell membrane</keyword>